<reference evidence="5 6" key="1">
    <citation type="journal article" date="2017" name="Mol. Plant">
        <title>The Genome of Medicinal Plant Macleaya cordata Provides New Insights into Benzylisoquinoline Alkaloids Metabolism.</title>
        <authorList>
            <person name="Liu X."/>
            <person name="Liu Y."/>
            <person name="Huang P."/>
            <person name="Ma Y."/>
            <person name="Qing Z."/>
            <person name="Tang Q."/>
            <person name="Cao H."/>
            <person name="Cheng P."/>
            <person name="Zheng Y."/>
            <person name="Yuan Z."/>
            <person name="Zhou Y."/>
            <person name="Liu J."/>
            <person name="Tang Z."/>
            <person name="Zhuo Y."/>
            <person name="Zhang Y."/>
            <person name="Yu L."/>
            <person name="Huang J."/>
            <person name="Yang P."/>
            <person name="Peng Q."/>
            <person name="Zhang J."/>
            <person name="Jiang W."/>
            <person name="Zhang Z."/>
            <person name="Lin K."/>
            <person name="Ro D.K."/>
            <person name="Chen X."/>
            <person name="Xiong X."/>
            <person name="Shang Y."/>
            <person name="Huang S."/>
            <person name="Zeng J."/>
        </authorList>
    </citation>
    <scope>NUCLEOTIDE SEQUENCE [LARGE SCALE GENOMIC DNA]</scope>
    <source>
        <strain evidence="6">cv. BLH2017</strain>
        <tissue evidence="5">Root</tissue>
    </source>
</reference>
<gene>
    <name evidence="5" type="ORF">BVC80_9089g87</name>
</gene>
<feature type="binding site" evidence="4">
    <location>
        <position position="126"/>
    </location>
    <ligand>
        <name>Zn(2+)</name>
        <dbReference type="ChEBI" id="CHEBI:29105"/>
    </ligand>
</feature>
<dbReference type="OrthoDB" id="10249250at2759"/>
<keyword evidence="2 4" id="KW-0862">Zinc</keyword>
<proteinExistence type="inferred from homology"/>
<dbReference type="GO" id="GO:0005740">
    <property type="term" value="C:mitochondrial envelope"/>
    <property type="evidence" value="ECO:0007669"/>
    <property type="project" value="InterPro"/>
</dbReference>
<feature type="binding site" evidence="4">
    <location>
        <position position="153"/>
    </location>
    <ligand>
        <name>Zn(2+)</name>
        <dbReference type="ChEBI" id="CHEBI:29105"/>
    </ligand>
</feature>
<dbReference type="CDD" id="cd00924">
    <property type="entry name" value="Cyt_c_Oxidase_Vb"/>
    <property type="match status" value="1"/>
</dbReference>
<dbReference type="AlphaFoldDB" id="A0A200PQL0"/>
<organism evidence="5 6">
    <name type="scientific">Macleaya cordata</name>
    <name type="common">Five-seeded plume-poppy</name>
    <name type="synonym">Bocconia cordata</name>
    <dbReference type="NCBI Taxonomy" id="56857"/>
    <lineage>
        <taxon>Eukaryota</taxon>
        <taxon>Viridiplantae</taxon>
        <taxon>Streptophyta</taxon>
        <taxon>Embryophyta</taxon>
        <taxon>Tracheophyta</taxon>
        <taxon>Spermatophyta</taxon>
        <taxon>Magnoliopsida</taxon>
        <taxon>Ranunculales</taxon>
        <taxon>Papaveraceae</taxon>
        <taxon>Papaveroideae</taxon>
        <taxon>Macleaya</taxon>
    </lineage>
</organism>
<keyword evidence="6" id="KW-1185">Reference proteome</keyword>
<dbReference type="OMA" id="VEAIMPI"/>
<dbReference type="GO" id="GO:0045277">
    <property type="term" value="C:respiratory chain complex IV"/>
    <property type="evidence" value="ECO:0007669"/>
    <property type="project" value="InterPro"/>
</dbReference>
<dbReference type="Pfam" id="PF01215">
    <property type="entry name" value="COX5B"/>
    <property type="match status" value="1"/>
</dbReference>
<evidence type="ECO:0000256" key="2">
    <source>
        <dbReference type="ARBA" id="ARBA00022833"/>
    </source>
</evidence>
<comment type="similarity">
    <text evidence="3">Belongs to the cytochrome c oxidase subunit 5B (TC 3.D.4.11) family.</text>
</comment>
<comment type="caution">
    <text evidence="5">The sequence shown here is derived from an EMBL/GenBank/DDBJ whole genome shotgun (WGS) entry which is preliminary data.</text>
</comment>
<keyword evidence="1 4" id="KW-0479">Metal-binding</keyword>
<feature type="binding site" evidence="4">
    <location>
        <position position="150"/>
    </location>
    <ligand>
        <name>Zn(2+)</name>
        <dbReference type="ChEBI" id="CHEBI:29105"/>
    </ligand>
</feature>
<dbReference type="PANTHER" id="PTHR10122">
    <property type="entry name" value="CYTOCHROME C OXIDASE SUBUNIT 5B, MITOCHONDRIAL"/>
    <property type="match status" value="1"/>
</dbReference>
<dbReference type="SUPFAM" id="SSF57802">
    <property type="entry name" value="Rubredoxin-like"/>
    <property type="match status" value="1"/>
</dbReference>
<evidence type="ECO:0000313" key="5">
    <source>
        <dbReference type="EMBL" id="OVA00490.1"/>
    </source>
</evidence>
<accession>A0A200PQL0</accession>
<evidence type="ECO:0000256" key="4">
    <source>
        <dbReference type="PIRSR" id="PIRSR602124-2"/>
    </source>
</evidence>
<evidence type="ECO:0000256" key="3">
    <source>
        <dbReference type="ARBA" id="ARBA00061018"/>
    </source>
</evidence>
<dbReference type="FunFam" id="2.60.11.10:FF:000002">
    <property type="entry name" value="Cytochrome c oxidase subunit Vb"/>
    <property type="match status" value="1"/>
</dbReference>
<dbReference type="InterPro" id="IPR036972">
    <property type="entry name" value="Cyt_c_oxidase_su5b_sf"/>
</dbReference>
<dbReference type="InterPro" id="IPR002124">
    <property type="entry name" value="Cyt_c_oxidase_su5b"/>
</dbReference>
<name>A0A200PQL0_MACCD</name>
<dbReference type="InParanoid" id="A0A200PQL0"/>
<dbReference type="STRING" id="56857.A0A200PQL0"/>
<evidence type="ECO:0000256" key="1">
    <source>
        <dbReference type="ARBA" id="ARBA00022723"/>
    </source>
</evidence>
<dbReference type="EMBL" id="MVGT01004293">
    <property type="protein sequence ID" value="OVA00490.1"/>
    <property type="molecule type" value="Genomic_DNA"/>
</dbReference>
<feature type="binding site" evidence="4">
    <location>
        <position position="135"/>
    </location>
    <ligand>
        <name>Zn(2+)</name>
        <dbReference type="ChEBI" id="CHEBI:29105"/>
    </ligand>
</feature>
<dbReference type="Proteomes" id="UP000195402">
    <property type="component" value="Unassembled WGS sequence"/>
</dbReference>
<sequence>MWRRISVHLQSVSPWRSVLKQNNVIIRPNQRLINSASSSSATIFPFHRTAPLFSQHATSDSDTILSKGKKAVEDVMPIATGHEREEIEAELQGRNLQEMDYPEGPFGTKEAPAIIKSTYDKRIVGCPGGEGEDEHDVVWFWLEKGKPHECPVCSQFFMLEVVGPGGSPDGHDDDDHHDHH</sequence>
<dbReference type="Gene3D" id="2.60.11.10">
    <property type="entry name" value="Cytochrome c oxidase, subunit Vb"/>
    <property type="match status" value="1"/>
</dbReference>
<dbReference type="GO" id="GO:0006123">
    <property type="term" value="P:mitochondrial electron transport, cytochrome c to oxygen"/>
    <property type="evidence" value="ECO:0007669"/>
    <property type="project" value="InterPro"/>
</dbReference>
<dbReference type="FunCoup" id="A0A200PQL0">
    <property type="interactions" value="2045"/>
</dbReference>
<evidence type="ECO:0000313" key="6">
    <source>
        <dbReference type="Proteomes" id="UP000195402"/>
    </source>
</evidence>
<dbReference type="PROSITE" id="PS51359">
    <property type="entry name" value="COX5B_2"/>
    <property type="match status" value="1"/>
</dbReference>
<protein>
    <submittedName>
        <fullName evidence="5">Cytochrome c oxidase</fullName>
    </submittedName>
</protein>
<dbReference type="PANTHER" id="PTHR10122:SF0">
    <property type="entry name" value="CYTOCHROME C OXIDASE SUBUNIT 5B, ISOFORM A-RELATED"/>
    <property type="match status" value="1"/>
</dbReference>
<dbReference type="GO" id="GO:0046872">
    <property type="term" value="F:metal ion binding"/>
    <property type="evidence" value="ECO:0007669"/>
    <property type="project" value="UniProtKB-KW"/>
</dbReference>